<dbReference type="EMBL" id="QUNO01000013">
    <property type="protein sequence ID" value="REH39252.1"/>
    <property type="molecule type" value="Genomic_DNA"/>
</dbReference>
<evidence type="ECO:0000313" key="3">
    <source>
        <dbReference type="Proteomes" id="UP000256269"/>
    </source>
</evidence>
<dbReference type="SUPFAM" id="SSF51126">
    <property type="entry name" value="Pectin lyase-like"/>
    <property type="match status" value="1"/>
</dbReference>
<proteinExistence type="predicted"/>
<dbReference type="GO" id="GO:0016829">
    <property type="term" value="F:lyase activity"/>
    <property type="evidence" value="ECO:0007669"/>
    <property type="project" value="UniProtKB-KW"/>
</dbReference>
<gene>
    <name evidence="2" type="ORF">BCF44_113107</name>
</gene>
<keyword evidence="3" id="KW-1185">Reference proteome</keyword>
<dbReference type="InterPro" id="IPR039513">
    <property type="entry name" value="PL-6"/>
</dbReference>
<sequence>MRPVGELSYFRLGVLAAAGLAALVVVATPAGARTREASSPAELSAALSQAQPGDRVEVGAGVYDSAQIHVRRSGTAQAPITIVAKGPVEFTGAGGLDLTGASHVVVQGFVFDNDAGLTVPGDATATRITRNVFQGNPGGADLTVKADDTQVDHNTFQNRTAQGVYLQVVGPGASDMAKRVHVDHNYFYNHQYKGANGGESIRFGLSGRQHAVANGLIEDNLFDKADGDSEALSVKSSDNVVRDNTIVNSRGTLSLRHGWNTLVEGNILIGGSTGIRFFGNNHVVINNIVEDTTGPAMEIGGGEVRDDTTSGTDHEAADHCLVAFNTLSGSDNIVWYESSKKFPPSDDTLADNVLLGHGTAVGTGTGTSLHFTGNILFGAAAGSLPAGAYRTVDPKLARDAHGLLRPGATSPVIGAATGSFPQVTQDIDGQNRPAAKDVGADQYNVATPARPLTTADVGPKAP</sequence>
<evidence type="ECO:0000313" key="2">
    <source>
        <dbReference type="EMBL" id="REH39252.1"/>
    </source>
</evidence>
<dbReference type="Proteomes" id="UP000256269">
    <property type="component" value="Unassembled WGS sequence"/>
</dbReference>
<dbReference type="Gene3D" id="2.160.20.10">
    <property type="entry name" value="Single-stranded right-handed beta-helix, Pectin lyase-like"/>
    <property type="match status" value="1"/>
</dbReference>
<dbReference type="SMART" id="SM00710">
    <property type="entry name" value="PbH1"/>
    <property type="match status" value="6"/>
</dbReference>
<evidence type="ECO:0000256" key="1">
    <source>
        <dbReference type="SAM" id="MobiDB-lite"/>
    </source>
</evidence>
<dbReference type="OrthoDB" id="273319at2"/>
<keyword evidence="2" id="KW-0456">Lyase</keyword>
<dbReference type="Pfam" id="PF14592">
    <property type="entry name" value="Chondroitinas_B"/>
    <property type="match status" value="1"/>
</dbReference>
<name>A0A3E0H711_9PSEU</name>
<dbReference type="InterPro" id="IPR006626">
    <property type="entry name" value="PbH1"/>
</dbReference>
<organism evidence="2 3">
    <name type="scientific">Kutzneria buriramensis</name>
    <dbReference type="NCBI Taxonomy" id="1045776"/>
    <lineage>
        <taxon>Bacteria</taxon>
        <taxon>Bacillati</taxon>
        <taxon>Actinomycetota</taxon>
        <taxon>Actinomycetes</taxon>
        <taxon>Pseudonocardiales</taxon>
        <taxon>Pseudonocardiaceae</taxon>
        <taxon>Kutzneria</taxon>
    </lineage>
</organism>
<accession>A0A3E0H711</accession>
<dbReference type="InterPro" id="IPR011050">
    <property type="entry name" value="Pectin_lyase_fold/virulence"/>
</dbReference>
<reference evidence="2 3" key="1">
    <citation type="submission" date="2018-08" db="EMBL/GenBank/DDBJ databases">
        <title>Genomic Encyclopedia of Archaeal and Bacterial Type Strains, Phase II (KMG-II): from individual species to whole genera.</title>
        <authorList>
            <person name="Goeker M."/>
        </authorList>
    </citation>
    <scope>NUCLEOTIDE SEQUENCE [LARGE SCALE GENOMIC DNA]</scope>
    <source>
        <strain evidence="2 3">DSM 45791</strain>
    </source>
</reference>
<feature type="region of interest" description="Disordered" evidence="1">
    <location>
        <begin position="428"/>
        <end position="462"/>
    </location>
</feature>
<dbReference type="AlphaFoldDB" id="A0A3E0H711"/>
<dbReference type="InterPro" id="IPR012334">
    <property type="entry name" value="Pectin_lyas_fold"/>
</dbReference>
<dbReference type="CDD" id="cd14251">
    <property type="entry name" value="PL-6"/>
    <property type="match status" value="1"/>
</dbReference>
<comment type="caution">
    <text evidence="2">The sequence shown here is derived from an EMBL/GenBank/DDBJ whole genome shotgun (WGS) entry which is preliminary data.</text>
</comment>
<protein>
    <submittedName>
        <fullName evidence="2">Poly(Beta-D-mannuronate) lyase</fullName>
    </submittedName>
</protein>